<dbReference type="PANTHER" id="PTHR16631:SF17">
    <property type="entry name" value="GLUCAN ENDO-1,3-BETA-GLUCOSIDASE BTGC"/>
    <property type="match status" value="1"/>
</dbReference>
<evidence type="ECO:0000256" key="7">
    <source>
        <dbReference type="ARBA" id="ARBA00022512"/>
    </source>
</evidence>
<evidence type="ECO:0000313" key="23">
    <source>
        <dbReference type="Proteomes" id="UP000193922"/>
    </source>
</evidence>
<protein>
    <recommendedName>
        <fullName evidence="5">glucan endo-1,3-beta-D-glucosidase</fullName>
        <ecNumber evidence="5">3.2.1.39</ecNumber>
    </recommendedName>
    <alternativeName>
        <fullName evidence="18">Endo-1,3-beta-glucanase btgC</fullName>
    </alternativeName>
    <alternativeName>
        <fullName evidence="17">Laminarinase btgC</fullName>
    </alternativeName>
</protein>
<dbReference type="Pfam" id="PF00332">
    <property type="entry name" value="Glyco_hydro_17"/>
    <property type="match status" value="1"/>
</dbReference>
<evidence type="ECO:0000256" key="20">
    <source>
        <dbReference type="SAM" id="MobiDB-lite"/>
    </source>
</evidence>
<gene>
    <name evidence="22" type="ORF">DL89DRAFT_24620</name>
</gene>
<sequence length="390" mass="40737">MQVIISFVFALFVFTLANIGVSAAPVPQNIGDALDIQYNAATNPYANVNWSPSPAAAAAVSPAEQAPAAPTTTEAAATSSAAPATSAAPVTTEAAPAPASYSTSAAAPSPSTSTDSSKPLWGLAYSPYNNDGSCPDQSAVTAQLQKLVSVTDNIRLYSTDCSQLEFVLKAISENNLNLGVYAGIWTTDGASRVQSDLESFVSAVHAHPGLVKGVSVGNEDLFKGMAESTLIGYINQVRSRLQSEGLGNIPVYTTETDAKVTSTLIDAIDLVQVNIYAVFDATFTSISNSVQSVIARANNIRGMAGSKPVRLGETGWASAGTSGPCPLTLANQQQYTQAFRCAAKSSNLDYFFFEAKNADWKTGASLLEKNFGVFDSSFNAKFNLNSLGSC</sequence>
<feature type="chain" id="PRO_5012124000" description="glucan endo-1,3-beta-D-glucosidase" evidence="21">
    <location>
        <begin position="24"/>
        <end position="390"/>
    </location>
</feature>
<comment type="similarity">
    <text evidence="4 19">Belongs to the glycosyl hydrolase 17 family.</text>
</comment>
<evidence type="ECO:0000256" key="12">
    <source>
        <dbReference type="ARBA" id="ARBA00023180"/>
    </source>
</evidence>
<evidence type="ECO:0000256" key="8">
    <source>
        <dbReference type="ARBA" id="ARBA00022525"/>
    </source>
</evidence>
<dbReference type="GO" id="GO:0009986">
    <property type="term" value="C:cell surface"/>
    <property type="evidence" value="ECO:0007669"/>
    <property type="project" value="TreeGrafter"/>
</dbReference>
<evidence type="ECO:0000256" key="11">
    <source>
        <dbReference type="ARBA" id="ARBA00023136"/>
    </source>
</evidence>
<evidence type="ECO:0000256" key="10">
    <source>
        <dbReference type="ARBA" id="ARBA00022801"/>
    </source>
</evidence>
<dbReference type="OrthoDB" id="77201at2759"/>
<evidence type="ECO:0000256" key="19">
    <source>
        <dbReference type="RuleBase" id="RU004335"/>
    </source>
</evidence>
<evidence type="ECO:0000256" key="4">
    <source>
        <dbReference type="ARBA" id="ARBA00008773"/>
    </source>
</evidence>
<evidence type="ECO:0000256" key="9">
    <source>
        <dbReference type="ARBA" id="ARBA00022729"/>
    </source>
</evidence>
<dbReference type="RefSeq" id="XP_040748147.1">
    <property type="nucleotide sequence ID" value="XM_040885106.1"/>
</dbReference>
<dbReference type="GO" id="GO:0042973">
    <property type="term" value="F:glucan endo-1,3-beta-D-glucosidase activity"/>
    <property type="evidence" value="ECO:0007669"/>
    <property type="project" value="UniProtKB-EC"/>
</dbReference>
<keyword evidence="12" id="KW-0325">Glycoprotein</keyword>
<dbReference type="Gene3D" id="3.20.20.80">
    <property type="entry name" value="Glycosidases"/>
    <property type="match status" value="2"/>
</dbReference>
<keyword evidence="14" id="KW-0961">Cell wall biogenesis/degradation</keyword>
<evidence type="ECO:0000256" key="2">
    <source>
        <dbReference type="ARBA" id="ARBA00004191"/>
    </source>
</evidence>
<evidence type="ECO:0000256" key="14">
    <source>
        <dbReference type="ARBA" id="ARBA00023316"/>
    </source>
</evidence>
<evidence type="ECO:0000256" key="18">
    <source>
        <dbReference type="ARBA" id="ARBA00043078"/>
    </source>
</evidence>
<dbReference type="GeneID" id="63801754"/>
<keyword evidence="6" id="KW-1003">Cell membrane</keyword>
<keyword evidence="9 21" id="KW-0732">Signal</keyword>
<evidence type="ECO:0000256" key="17">
    <source>
        <dbReference type="ARBA" id="ARBA00042373"/>
    </source>
</evidence>
<dbReference type="PANTHER" id="PTHR16631">
    <property type="entry name" value="GLUCAN 1,3-BETA-GLUCOSIDASE"/>
    <property type="match status" value="1"/>
</dbReference>
<evidence type="ECO:0000256" key="6">
    <source>
        <dbReference type="ARBA" id="ARBA00022475"/>
    </source>
</evidence>
<evidence type="ECO:0000256" key="16">
    <source>
        <dbReference type="ARBA" id="ARBA00037649"/>
    </source>
</evidence>
<comment type="subcellular location">
    <subcellularLocation>
        <location evidence="3">Cell membrane</location>
        <topology evidence="3">Single-pass type II membrane protein</topology>
    </subcellularLocation>
    <subcellularLocation>
        <location evidence="2">Secreted</location>
        <location evidence="2">Cell wall</location>
    </subcellularLocation>
</comment>
<evidence type="ECO:0000256" key="21">
    <source>
        <dbReference type="SAM" id="SignalP"/>
    </source>
</evidence>
<proteinExistence type="inferred from homology"/>
<keyword evidence="11" id="KW-0472">Membrane</keyword>
<dbReference type="SUPFAM" id="SSF51445">
    <property type="entry name" value="(Trans)glycosidases"/>
    <property type="match status" value="1"/>
</dbReference>
<evidence type="ECO:0000256" key="5">
    <source>
        <dbReference type="ARBA" id="ARBA00012780"/>
    </source>
</evidence>
<dbReference type="InterPro" id="IPR000490">
    <property type="entry name" value="Glyco_hydro_17"/>
</dbReference>
<dbReference type="InterPro" id="IPR017853">
    <property type="entry name" value="GH"/>
</dbReference>
<dbReference type="STRING" id="61395.A0A1Y1WNW1"/>
<feature type="region of interest" description="Disordered" evidence="20">
    <location>
        <begin position="59"/>
        <end position="119"/>
    </location>
</feature>
<accession>A0A1Y1WNW1</accession>
<keyword evidence="10 22" id="KW-0378">Hydrolase</keyword>
<keyword evidence="8" id="KW-0964">Secreted</keyword>
<keyword evidence="7" id="KW-0134">Cell wall</keyword>
<keyword evidence="13" id="KW-0119">Carbohydrate metabolism</keyword>
<dbReference type="InterPro" id="IPR050732">
    <property type="entry name" value="Beta-glucan_modifiers"/>
</dbReference>
<dbReference type="GO" id="GO:0071555">
    <property type="term" value="P:cell wall organization"/>
    <property type="evidence" value="ECO:0007669"/>
    <property type="project" value="UniProtKB-KW"/>
</dbReference>
<name>A0A1Y1WNW1_9FUNG</name>
<dbReference type="EC" id="3.2.1.39" evidence="5"/>
<feature type="signal peptide" evidence="21">
    <location>
        <begin position="1"/>
        <end position="23"/>
    </location>
</feature>
<dbReference type="Proteomes" id="UP000193922">
    <property type="component" value="Unassembled WGS sequence"/>
</dbReference>
<evidence type="ECO:0000256" key="1">
    <source>
        <dbReference type="ARBA" id="ARBA00000382"/>
    </source>
</evidence>
<dbReference type="GO" id="GO:0005576">
    <property type="term" value="C:extracellular region"/>
    <property type="evidence" value="ECO:0007669"/>
    <property type="project" value="TreeGrafter"/>
</dbReference>
<dbReference type="AlphaFoldDB" id="A0A1Y1WNW1"/>
<evidence type="ECO:0000256" key="3">
    <source>
        <dbReference type="ARBA" id="ARBA00004401"/>
    </source>
</evidence>
<dbReference type="GO" id="GO:0000272">
    <property type="term" value="P:polysaccharide catabolic process"/>
    <property type="evidence" value="ECO:0007669"/>
    <property type="project" value="UniProtKB-KW"/>
</dbReference>
<keyword evidence="23" id="KW-1185">Reference proteome</keyword>
<evidence type="ECO:0000313" key="22">
    <source>
        <dbReference type="EMBL" id="ORX74936.1"/>
    </source>
</evidence>
<reference evidence="22 23" key="1">
    <citation type="submission" date="2016-07" db="EMBL/GenBank/DDBJ databases">
        <title>Pervasive Adenine N6-methylation of Active Genes in Fungi.</title>
        <authorList>
            <consortium name="DOE Joint Genome Institute"/>
            <person name="Mondo S.J."/>
            <person name="Dannebaum R.O."/>
            <person name="Kuo R.C."/>
            <person name="Labutti K."/>
            <person name="Haridas S."/>
            <person name="Kuo A."/>
            <person name="Salamov A."/>
            <person name="Ahrendt S.R."/>
            <person name="Lipzen A."/>
            <person name="Sullivan W."/>
            <person name="Andreopoulos W.B."/>
            <person name="Clum A."/>
            <person name="Lindquist E."/>
            <person name="Daum C."/>
            <person name="Ramamoorthy G.K."/>
            <person name="Gryganskyi A."/>
            <person name="Culley D."/>
            <person name="Magnuson J.K."/>
            <person name="James T.Y."/>
            <person name="O'Malley M.A."/>
            <person name="Stajich J.E."/>
            <person name="Spatafora J.W."/>
            <person name="Visel A."/>
            <person name="Grigoriev I.V."/>
        </authorList>
    </citation>
    <scope>NUCLEOTIDE SEQUENCE [LARGE SCALE GENOMIC DNA]</scope>
    <source>
        <strain evidence="22 23">ATCC 12442</strain>
    </source>
</reference>
<keyword evidence="15" id="KW-0624">Polysaccharide degradation</keyword>
<evidence type="ECO:0000256" key="15">
    <source>
        <dbReference type="ARBA" id="ARBA00023326"/>
    </source>
</evidence>
<organism evidence="22 23">
    <name type="scientific">Linderina pennispora</name>
    <dbReference type="NCBI Taxonomy" id="61395"/>
    <lineage>
        <taxon>Eukaryota</taxon>
        <taxon>Fungi</taxon>
        <taxon>Fungi incertae sedis</taxon>
        <taxon>Zoopagomycota</taxon>
        <taxon>Kickxellomycotina</taxon>
        <taxon>Kickxellomycetes</taxon>
        <taxon>Kickxellales</taxon>
        <taxon>Kickxellaceae</taxon>
        <taxon>Linderina</taxon>
    </lineage>
</organism>
<dbReference type="GO" id="GO:0009277">
    <property type="term" value="C:fungal-type cell wall"/>
    <property type="evidence" value="ECO:0007669"/>
    <property type="project" value="TreeGrafter"/>
</dbReference>
<comment type="caution">
    <text evidence="22">The sequence shown here is derived from an EMBL/GenBank/DDBJ whole genome shotgun (WGS) entry which is preliminary data.</text>
</comment>
<comment type="catalytic activity">
    <reaction evidence="1">
        <text>Hydrolysis of (1-&gt;3)-beta-D-glucosidic linkages in (1-&gt;3)-beta-D-glucans.</text>
        <dbReference type="EC" id="3.2.1.39"/>
    </reaction>
</comment>
<dbReference type="EMBL" id="MCFD01000001">
    <property type="protein sequence ID" value="ORX74936.1"/>
    <property type="molecule type" value="Genomic_DNA"/>
</dbReference>
<comment type="function">
    <text evidence="16">Glucanases play a role in cell expansion during growth, in cell-cell fusion during mating, and in spore release during sporulation. This enzyme may be involved in beta-glucan degradation. Active on laminarin and lichenan.</text>
</comment>
<dbReference type="GO" id="GO:0005886">
    <property type="term" value="C:plasma membrane"/>
    <property type="evidence" value="ECO:0007669"/>
    <property type="project" value="UniProtKB-SubCell"/>
</dbReference>
<evidence type="ECO:0000256" key="13">
    <source>
        <dbReference type="ARBA" id="ARBA00023277"/>
    </source>
</evidence>